<dbReference type="AlphaFoldDB" id="A0A7Z8Y273"/>
<proteinExistence type="predicted"/>
<comment type="caution">
    <text evidence="2">The sequence shown here is derived from an EMBL/GenBank/DDBJ whole genome shotgun (WGS) entry which is preliminary data.</text>
</comment>
<feature type="compositionally biased region" description="Basic residues" evidence="1">
    <location>
        <begin position="248"/>
        <end position="259"/>
    </location>
</feature>
<accession>A0A7Z8Y273</accession>
<gene>
    <name evidence="2" type="ORF">BREV_BREV_03571</name>
</gene>
<dbReference type="EMBL" id="UXHF01000179">
    <property type="protein sequence ID" value="VDC49363.1"/>
    <property type="molecule type" value="Genomic_DNA"/>
</dbReference>
<evidence type="ECO:0000256" key="1">
    <source>
        <dbReference type="SAM" id="MobiDB-lite"/>
    </source>
</evidence>
<keyword evidence="3" id="KW-1185">Reference proteome</keyword>
<feature type="compositionally biased region" description="Basic and acidic residues" evidence="1">
    <location>
        <begin position="125"/>
        <end position="142"/>
    </location>
</feature>
<feature type="region of interest" description="Disordered" evidence="1">
    <location>
        <begin position="197"/>
        <end position="217"/>
    </location>
</feature>
<sequence>MLQTALVQGVRRRNGRMVLRRPADEGQVDPGQAPVGGQGEVGAVGHQPIDKNGQGVAGRTPVGPARRPSVKVDGLGVAGAGLEHHGPTAAAARLQVHHRPDPTPQRMFAEEGPRPVQVQLLPVGEQHDQPPVDRSARPDRPHRLQHRRHAAGVVGGARRAGHAVIMSHQHHEGQAGVPARQDADQIDHRQAFDRLAPVLDPAHGGGRQGPGLERGRQAQLRHSALQIGLDQGVIGRTYGTGGAGHDSHVRHGPLRRKSGRGGACRRGPRRLCRDHGQPQRRRQGRQQQDQPH</sequence>
<protein>
    <submittedName>
        <fullName evidence="2">Uncharacterized protein</fullName>
    </submittedName>
</protein>
<evidence type="ECO:0000313" key="3">
    <source>
        <dbReference type="Proteomes" id="UP000289220"/>
    </source>
</evidence>
<dbReference type="Proteomes" id="UP000289220">
    <property type="component" value="Unassembled WGS sequence"/>
</dbReference>
<feature type="region of interest" description="Disordered" evidence="1">
    <location>
        <begin position="124"/>
        <end position="154"/>
    </location>
</feature>
<feature type="region of interest" description="Disordered" evidence="1">
    <location>
        <begin position="238"/>
        <end position="292"/>
    </location>
</feature>
<reference evidence="2 3" key="1">
    <citation type="submission" date="2018-11" db="EMBL/GenBank/DDBJ databases">
        <authorList>
            <person name="Peiro R."/>
            <person name="Begona"/>
            <person name="Cbmso G."/>
            <person name="Lopez M."/>
            <person name="Gonzalez S."/>
            <person name="Sacristan E."/>
            <person name="Castillo E."/>
        </authorList>
    </citation>
    <scope>NUCLEOTIDE SEQUENCE [LARGE SCALE GENOMIC DNA]</scope>
    <source>
        <strain evidence="2">Brev_genome</strain>
    </source>
</reference>
<evidence type="ECO:0000313" key="2">
    <source>
        <dbReference type="EMBL" id="VDC49363.1"/>
    </source>
</evidence>
<name>A0A7Z8Y273_9CAUL</name>
<organism evidence="2 3">
    <name type="scientific">Brevundimonas mediterranea</name>
    <dbReference type="NCBI Taxonomy" id="74329"/>
    <lineage>
        <taxon>Bacteria</taxon>
        <taxon>Pseudomonadati</taxon>
        <taxon>Pseudomonadota</taxon>
        <taxon>Alphaproteobacteria</taxon>
        <taxon>Caulobacterales</taxon>
        <taxon>Caulobacteraceae</taxon>
        <taxon>Brevundimonas</taxon>
    </lineage>
</organism>
<feature type="region of interest" description="Disordered" evidence="1">
    <location>
        <begin position="16"/>
        <end position="70"/>
    </location>
</feature>